<accession>R4WKF3</accession>
<name>R4WKF3_9BURK</name>
<dbReference type="PATRIC" id="fig|758793.3.peg.3175"/>
<organism evidence="1 2">
    <name type="scientific">Caballeronia insecticola</name>
    <dbReference type="NCBI Taxonomy" id="758793"/>
    <lineage>
        <taxon>Bacteria</taxon>
        <taxon>Pseudomonadati</taxon>
        <taxon>Pseudomonadota</taxon>
        <taxon>Betaproteobacteria</taxon>
        <taxon>Burkholderiales</taxon>
        <taxon>Burkholderiaceae</taxon>
        <taxon>Caballeronia</taxon>
    </lineage>
</organism>
<reference evidence="1 2" key="2">
    <citation type="journal article" date="2018" name="Int. J. Syst. Evol. Microbiol.">
        <title>Burkholderia insecticola sp. nov., a gut symbiotic bacterium of the bean bug Riptortus pedestris.</title>
        <authorList>
            <person name="Takeshita K."/>
            <person name="Tamaki H."/>
            <person name="Ohbayashi T."/>
            <person name="Meng X.-Y."/>
            <person name="Sone T."/>
            <person name="Mitani Y."/>
            <person name="Peeters C."/>
            <person name="Kikuchi Y."/>
            <person name="Vandamme P."/>
        </authorList>
    </citation>
    <scope>NUCLEOTIDE SEQUENCE [LARGE SCALE GENOMIC DNA]</scope>
    <source>
        <strain evidence="1">RPE64</strain>
    </source>
</reference>
<gene>
    <name evidence="1" type="ORF">BRPE64_BCDS02680</name>
</gene>
<protein>
    <submittedName>
        <fullName evidence="1">Uncharacterized protein</fullName>
    </submittedName>
</protein>
<dbReference type="HOGENOM" id="CLU_077088_0_0_4"/>
<keyword evidence="2" id="KW-1185">Reference proteome</keyword>
<dbReference type="KEGG" id="buo:BRPE64_BCDS02680"/>
<dbReference type="Proteomes" id="UP000013966">
    <property type="component" value="Chromosome 2"/>
</dbReference>
<dbReference type="EMBL" id="AP013059">
    <property type="protein sequence ID" value="BAN24929.1"/>
    <property type="molecule type" value="Genomic_DNA"/>
</dbReference>
<dbReference type="AlphaFoldDB" id="R4WKF3"/>
<proteinExistence type="predicted"/>
<evidence type="ECO:0000313" key="2">
    <source>
        <dbReference type="Proteomes" id="UP000013966"/>
    </source>
</evidence>
<reference evidence="1 2" key="1">
    <citation type="journal article" date="2013" name="Genome Announc.">
        <title>Complete Genome Sequence of Burkholderia sp. Strain RPE64, Bacterial Symbiont of the Bean Bug Riptortus pedestris.</title>
        <authorList>
            <person name="Shibata T.F."/>
            <person name="Maeda T."/>
            <person name="Nikoh N."/>
            <person name="Yamaguchi K."/>
            <person name="Oshima K."/>
            <person name="Hattori M."/>
            <person name="Nishiyama T."/>
            <person name="Hasebe M."/>
            <person name="Fukatsu T."/>
            <person name="Kikuchi Y."/>
            <person name="Shigenobu S."/>
        </authorList>
    </citation>
    <scope>NUCLEOTIDE SEQUENCE [LARGE SCALE GENOMIC DNA]</scope>
</reference>
<evidence type="ECO:0000313" key="1">
    <source>
        <dbReference type="EMBL" id="BAN24929.1"/>
    </source>
</evidence>
<sequence>MRYVDGASRKARNINREPDTHAYAAVVRDAYARYDEYRSAWSLFMEDFDETLFLVWRANLGVLVGTPGGAGRLARMMNFSPTFMKLIVAGQRDFNEEFVRGIELVTGLPPHWMDERRDADEIPADVRRALDEETPMAVFRGTAHPQPKRSVLRGPEPLLSQTEATRRVADFAQQQAEANRRDLLFRKNRDLLSQDLRRMERQLGLLQVESMQPKVDDLIASDRMSESAKADLTGRIEQIDKHVKLLHQHVEKLVMLLSSPDEPESGE</sequence>